<evidence type="ECO:0000256" key="9">
    <source>
        <dbReference type="ARBA" id="ARBA00022723"/>
    </source>
</evidence>
<reference evidence="18" key="1">
    <citation type="submission" date="2023-02" db="EMBL/GenBank/DDBJ databases">
        <title>Identification and recombinant expression of a fungal hydrolase from Papiliotrema laurentii that hydrolyzes apple cutin and clears colloidal polyester polyurethane.</title>
        <authorList>
            <consortium name="DOE Joint Genome Institute"/>
            <person name="Roman V.A."/>
            <person name="Bojanowski C."/>
            <person name="Crable B.R."/>
            <person name="Wagner D.N."/>
            <person name="Hung C.S."/>
            <person name="Nadeau L.J."/>
            <person name="Schratz L."/>
            <person name="Haridas S."/>
            <person name="Pangilinan J."/>
            <person name="Lipzen A."/>
            <person name="Na H."/>
            <person name="Yan M."/>
            <person name="Ng V."/>
            <person name="Grigoriev I.V."/>
            <person name="Spatafora J.W."/>
            <person name="Barlow D."/>
            <person name="Biffinger J."/>
            <person name="Kelley-Loughnane N."/>
            <person name="Varaljay V.A."/>
            <person name="Crookes-Goodson W.J."/>
        </authorList>
    </citation>
    <scope>NUCLEOTIDE SEQUENCE</scope>
    <source>
        <strain evidence="18">5307AH</strain>
    </source>
</reference>
<keyword evidence="11 16" id="KW-1133">Transmembrane helix</keyword>
<evidence type="ECO:0000256" key="11">
    <source>
        <dbReference type="ARBA" id="ARBA00022989"/>
    </source>
</evidence>
<sequence length="508" mass="57995">MGSRLFESVHLYHSMSTLTRQQVAERICEGQVLIIYRSQVLNATKWASHHPGGALALLHFVGRDATDEIDAYHSESAKKRMTRMVVGQVEVDDKVGWRPLNPPISLGLLHCNGKWVCEGEVKLGRGIGLDVTPAQLEPESGLNLDVERVRSKAYQGLRQRIIDAGLFRRPGPLAGYGSDLVRYALLGFLAFYLYFRTTSWLGQMASATFLGLFYHQLTFLAHDSGHTGVTGDWWWDRVIGMIVADWIGGLSLGWWCDNHNIHHLVTNHPEHDPDIQHIPFFAISKEFFAGLWSTYYKRVMAFDAFSKAMISLQHKLYFVVLSLARFNLYANSYGYLAGKKPKHDAFWRFEIAGIAFFWLYFGLMLRNLPTWNMRLAYLLVSHIVTSPVHVQITLSHFACSTEDLGPTESFPSRQLRTTMDVICSPNVEFMHGGLHLQVTHHLFPRLPRHNLRKASLLVKDYCKEQDIIYREHGFIEGNKHVLGVLEEVARQLDLLKAVADKEITERLH</sequence>
<dbReference type="GO" id="GO:0006665">
    <property type="term" value="P:sphingolipid metabolic process"/>
    <property type="evidence" value="ECO:0007669"/>
    <property type="project" value="UniProtKB-KW"/>
</dbReference>
<feature type="transmembrane region" description="Helical" evidence="16">
    <location>
        <begin position="316"/>
        <end position="333"/>
    </location>
</feature>
<dbReference type="EC" id="1.14.19.18" evidence="5"/>
<feature type="domain" description="Cytochrome b5 heme-binding" evidence="17">
    <location>
        <begin position="15"/>
        <end position="90"/>
    </location>
</feature>
<evidence type="ECO:0000313" key="18">
    <source>
        <dbReference type="EMBL" id="KAK1921265.1"/>
    </source>
</evidence>
<proteinExistence type="inferred from homology"/>
<dbReference type="InterPro" id="IPR012171">
    <property type="entry name" value="Fatty_acid_desaturase"/>
</dbReference>
<dbReference type="InterPro" id="IPR036400">
    <property type="entry name" value="Cyt_B5-like_heme/steroid_sf"/>
</dbReference>
<dbReference type="Pfam" id="PF00487">
    <property type="entry name" value="FA_desaturase"/>
    <property type="match status" value="1"/>
</dbReference>
<dbReference type="Proteomes" id="UP001182556">
    <property type="component" value="Unassembled WGS sequence"/>
</dbReference>
<dbReference type="EMBL" id="JAODAN010000011">
    <property type="protein sequence ID" value="KAK1921265.1"/>
    <property type="molecule type" value="Genomic_DNA"/>
</dbReference>
<dbReference type="GO" id="GO:0016020">
    <property type="term" value="C:membrane"/>
    <property type="evidence" value="ECO:0007669"/>
    <property type="project" value="UniProtKB-SubCell"/>
</dbReference>
<comment type="caution">
    <text evidence="18">The sequence shown here is derived from an EMBL/GenBank/DDBJ whole genome shotgun (WGS) entry which is preliminary data.</text>
</comment>
<dbReference type="PANTHER" id="PTHR19353:SF30">
    <property type="entry name" value="DELTA 8-(E)-SPHINGOLIPID DESATURASE"/>
    <property type="match status" value="1"/>
</dbReference>
<evidence type="ECO:0000256" key="7">
    <source>
        <dbReference type="ARBA" id="ARBA00022617"/>
    </source>
</evidence>
<dbReference type="CDD" id="cd03506">
    <property type="entry name" value="Delta6-FADS-like"/>
    <property type="match status" value="1"/>
</dbReference>
<keyword evidence="8 16" id="KW-0812">Transmembrane</keyword>
<name>A0AAD9FJ74_PAPLA</name>
<feature type="transmembrane region" description="Helical" evidence="16">
    <location>
        <begin position="345"/>
        <end position="365"/>
    </location>
</feature>
<dbReference type="PIRSF" id="PIRSF015921">
    <property type="entry name" value="FA_sphinglp_des"/>
    <property type="match status" value="1"/>
</dbReference>
<evidence type="ECO:0000259" key="17">
    <source>
        <dbReference type="PROSITE" id="PS50255"/>
    </source>
</evidence>
<evidence type="ECO:0000313" key="19">
    <source>
        <dbReference type="Proteomes" id="UP001182556"/>
    </source>
</evidence>
<keyword evidence="15 16" id="KW-0472">Membrane</keyword>
<dbReference type="GO" id="GO:0046872">
    <property type="term" value="F:metal ion binding"/>
    <property type="evidence" value="ECO:0007669"/>
    <property type="project" value="UniProtKB-KW"/>
</dbReference>
<protein>
    <recommendedName>
        <fullName evidence="6">Delta 8-(E)-sphingolipid desaturase</fullName>
        <ecNumber evidence="5">1.14.19.18</ecNumber>
    </recommendedName>
</protein>
<gene>
    <name evidence="18" type="ORF">DB88DRAFT_500179</name>
</gene>
<keyword evidence="12" id="KW-0560">Oxidoreductase</keyword>
<evidence type="ECO:0000256" key="4">
    <source>
        <dbReference type="ARBA" id="ARBA00009295"/>
    </source>
</evidence>
<comment type="pathway">
    <text evidence="2">Lipid metabolism; sphingolipid metabolism.</text>
</comment>
<keyword evidence="10" id="KW-0746">Sphingolipid metabolism</keyword>
<accession>A0AAD9FJ74</accession>
<evidence type="ECO:0000256" key="13">
    <source>
        <dbReference type="ARBA" id="ARBA00023004"/>
    </source>
</evidence>
<comment type="similarity">
    <text evidence="4">Belongs to the fatty acid desaturase type 1 family.</text>
</comment>
<dbReference type="PROSITE" id="PS50255">
    <property type="entry name" value="CYTOCHROME_B5_2"/>
    <property type="match status" value="1"/>
</dbReference>
<evidence type="ECO:0000256" key="16">
    <source>
        <dbReference type="SAM" id="Phobius"/>
    </source>
</evidence>
<dbReference type="Gene3D" id="3.10.120.10">
    <property type="entry name" value="Cytochrome b5-like heme/steroid binding domain"/>
    <property type="match status" value="1"/>
</dbReference>
<evidence type="ECO:0000256" key="3">
    <source>
        <dbReference type="ARBA" id="ARBA00004991"/>
    </source>
</evidence>
<keyword evidence="13" id="KW-0408">Iron</keyword>
<evidence type="ECO:0000256" key="10">
    <source>
        <dbReference type="ARBA" id="ARBA00022919"/>
    </source>
</evidence>
<evidence type="ECO:0000256" key="1">
    <source>
        <dbReference type="ARBA" id="ARBA00004141"/>
    </source>
</evidence>
<dbReference type="GO" id="GO:0016717">
    <property type="term" value="F:oxidoreductase activity, acting on paired donors, with oxidation of a pair of donors resulting in the reduction of molecular oxygen to two molecules of water"/>
    <property type="evidence" value="ECO:0007669"/>
    <property type="project" value="TreeGrafter"/>
</dbReference>
<evidence type="ECO:0000256" key="15">
    <source>
        <dbReference type="ARBA" id="ARBA00023136"/>
    </source>
</evidence>
<dbReference type="SUPFAM" id="SSF55856">
    <property type="entry name" value="Cytochrome b5-like heme/steroid binding domain"/>
    <property type="match status" value="1"/>
</dbReference>
<comment type="subcellular location">
    <subcellularLocation>
        <location evidence="1">Membrane</location>
        <topology evidence="1">Multi-pass membrane protein</topology>
    </subcellularLocation>
</comment>
<organism evidence="18 19">
    <name type="scientific">Papiliotrema laurentii</name>
    <name type="common">Cryptococcus laurentii</name>
    <dbReference type="NCBI Taxonomy" id="5418"/>
    <lineage>
        <taxon>Eukaryota</taxon>
        <taxon>Fungi</taxon>
        <taxon>Dikarya</taxon>
        <taxon>Basidiomycota</taxon>
        <taxon>Agaricomycotina</taxon>
        <taxon>Tremellomycetes</taxon>
        <taxon>Tremellales</taxon>
        <taxon>Rhynchogastremaceae</taxon>
        <taxon>Papiliotrema</taxon>
    </lineage>
</organism>
<dbReference type="InterPro" id="IPR005804">
    <property type="entry name" value="FA_desaturase_dom"/>
</dbReference>
<keyword evidence="9" id="KW-0479">Metal-binding</keyword>
<evidence type="ECO:0000256" key="6">
    <source>
        <dbReference type="ARBA" id="ARBA00016939"/>
    </source>
</evidence>
<evidence type="ECO:0000256" key="8">
    <source>
        <dbReference type="ARBA" id="ARBA00022692"/>
    </source>
</evidence>
<evidence type="ECO:0000256" key="14">
    <source>
        <dbReference type="ARBA" id="ARBA00023098"/>
    </source>
</evidence>
<keyword evidence="7" id="KW-0349">Heme</keyword>
<comment type="pathway">
    <text evidence="3">Sphingolipid metabolism.</text>
</comment>
<dbReference type="AlphaFoldDB" id="A0AAD9FJ74"/>
<dbReference type="SMART" id="SM01117">
    <property type="entry name" value="Cyt-b5"/>
    <property type="match status" value="1"/>
</dbReference>
<dbReference type="InterPro" id="IPR001199">
    <property type="entry name" value="Cyt_B5-like_heme/steroid-bd"/>
</dbReference>
<feature type="transmembrane region" description="Helical" evidence="16">
    <location>
        <begin position="173"/>
        <end position="194"/>
    </location>
</feature>
<keyword evidence="14" id="KW-0443">Lipid metabolism</keyword>
<evidence type="ECO:0000256" key="2">
    <source>
        <dbReference type="ARBA" id="ARBA00004760"/>
    </source>
</evidence>
<evidence type="ECO:0000256" key="5">
    <source>
        <dbReference type="ARBA" id="ARBA00012019"/>
    </source>
</evidence>
<evidence type="ECO:0000256" key="12">
    <source>
        <dbReference type="ARBA" id="ARBA00023002"/>
    </source>
</evidence>
<feature type="transmembrane region" description="Helical" evidence="16">
    <location>
        <begin position="234"/>
        <end position="255"/>
    </location>
</feature>
<dbReference type="PANTHER" id="PTHR19353">
    <property type="entry name" value="FATTY ACID DESATURASE 2"/>
    <property type="match status" value="1"/>
</dbReference>
<feature type="transmembrane region" description="Helical" evidence="16">
    <location>
        <begin position="200"/>
        <end position="222"/>
    </location>
</feature>
<keyword evidence="19" id="KW-1185">Reference proteome</keyword>
<dbReference type="Pfam" id="PF00173">
    <property type="entry name" value="Cyt-b5"/>
    <property type="match status" value="1"/>
</dbReference>